<dbReference type="Pfam" id="PF18962">
    <property type="entry name" value="Por_Secre_tail"/>
    <property type="match status" value="1"/>
</dbReference>
<dbReference type="Proteomes" id="UP000186106">
    <property type="component" value="Unassembled WGS sequence"/>
</dbReference>
<dbReference type="OrthoDB" id="9805760at2"/>
<sequence>MIGDLYFAVRKLGVGIILILMTGSTMFAQQGPGVPQSCNNTDPGNNTGDIGCVTFTYQGQPVTYTTVRGGDGKVWLRQNLGSSRVANAINDAESYGDLFQWGRWDDGHQLRNSSTTSSPAVNNPKGVQGINSYITGSPAWWETNAADDKWIGSNLADVSETVGIDPCRAIGPEWRLPTQADWANILPIEGITNPTKAFEGSLKLPMGGFRGSEGGFTFVGQRGYFWSSNATGTGAKYLYIGATVTNAAAGAPRWQGASVRCIKITAGLGTSETHINRSTPDVYPNPTNGILMVKTDSGIEGVKVVNAVGQRVPVLFSDNQINMNGLSQGLYMIELKLKNGQSVFKKIMKK</sequence>
<gene>
    <name evidence="3" type="ORF">EG359_13700</name>
    <name evidence="4" type="ORF">SAMN05421768_109168</name>
</gene>
<dbReference type="AlphaFoldDB" id="A0A1N7JVA1"/>
<organism evidence="4 5">
    <name type="scientific">Chryseobacterium joostei</name>
    <dbReference type="NCBI Taxonomy" id="112234"/>
    <lineage>
        <taxon>Bacteria</taxon>
        <taxon>Pseudomonadati</taxon>
        <taxon>Bacteroidota</taxon>
        <taxon>Flavobacteriia</taxon>
        <taxon>Flavobacteriales</taxon>
        <taxon>Weeksellaceae</taxon>
        <taxon>Chryseobacterium group</taxon>
        <taxon>Chryseobacterium</taxon>
    </lineage>
</organism>
<name>A0A1N7JVA1_9FLAO</name>
<evidence type="ECO:0000313" key="5">
    <source>
        <dbReference type="Proteomes" id="UP000186106"/>
    </source>
</evidence>
<dbReference type="EMBL" id="FTNZ01000009">
    <property type="protein sequence ID" value="SIS53268.1"/>
    <property type="molecule type" value="Genomic_DNA"/>
</dbReference>
<dbReference type="NCBIfam" id="TIGR04183">
    <property type="entry name" value="Por_Secre_tail"/>
    <property type="match status" value="1"/>
</dbReference>
<reference evidence="3 6" key="2">
    <citation type="submission" date="2018-11" db="EMBL/GenBank/DDBJ databases">
        <title>Proposal to divide the Flavobacteriaceae and reorganize its genera based on Amino Acid Identity values calculated from whole genome sequences.</title>
        <authorList>
            <person name="Nicholson A.C."/>
            <person name="Gulvik C.A."/>
            <person name="Whitney A.M."/>
            <person name="Humrighouse B.W."/>
            <person name="Bell M."/>
            <person name="Holmes B."/>
            <person name="Steigerwalt A.G."/>
            <person name="Villarma A."/>
            <person name="Sheth M."/>
            <person name="Batra D."/>
            <person name="Pryor J."/>
            <person name="Bernardet J.-F."/>
            <person name="Hugo C."/>
            <person name="Kampfer P."/>
            <person name="Newman J."/>
            <person name="McQuiston J.R."/>
        </authorList>
    </citation>
    <scope>NUCLEOTIDE SEQUENCE [LARGE SCALE GENOMIC DNA]</scope>
    <source>
        <strain evidence="3 6">DSM 16927</strain>
    </source>
</reference>
<protein>
    <submittedName>
        <fullName evidence="4">Major paralogous domain-containing protein/Por secretion system C-terminal sorting domain-containing protein</fullName>
    </submittedName>
    <submittedName>
        <fullName evidence="3">T9SS C-terminal target domain-containing protein</fullName>
    </submittedName>
</protein>
<keyword evidence="6" id="KW-1185">Reference proteome</keyword>
<evidence type="ECO:0000313" key="3">
    <source>
        <dbReference type="EMBL" id="AZB00609.1"/>
    </source>
</evidence>
<dbReference type="EMBL" id="CP033926">
    <property type="protein sequence ID" value="AZB00609.1"/>
    <property type="molecule type" value="Genomic_DNA"/>
</dbReference>
<reference evidence="4 5" key="1">
    <citation type="submission" date="2017-01" db="EMBL/GenBank/DDBJ databases">
        <authorList>
            <person name="Mah S.A."/>
            <person name="Swanson W.J."/>
            <person name="Moy G.W."/>
            <person name="Vacquier V.D."/>
        </authorList>
    </citation>
    <scope>NUCLEOTIDE SEQUENCE [LARGE SCALE GENOMIC DNA]</scope>
    <source>
        <strain evidence="4 5">DSM 16927</strain>
    </source>
</reference>
<evidence type="ECO:0000256" key="1">
    <source>
        <dbReference type="ARBA" id="ARBA00022729"/>
    </source>
</evidence>
<evidence type="ECO:0000259" key="2">
    <source>
        <dbReference type="Pfam" id="PF18962"/>
    </source>
</evidence>
<feature type="domain" description="Secretion system C-terminal sorting" evidence="2">
    <location>
        <begin position="282"/>
        <end position="347"/>
    </location>
</feature>
<proteinExistence type="predicted"/>
<dbReference type="KEGG" id="cjt:EG359_13700"/>
<dbReference type="STRING" id="112234.SAMN05421768_109168"/>
<dbReference type="Proteomes" id="UP000279541">
    <property type="component" value="Chromosome"/>
</dbReference>
<dbReference type="RefSeq" id="WP_076357073.1">
    <property type="nucleotide sequence ID" value="NZ_CP033926.1"/>
</dbReference>
<evidence type="ECO:0000313" key="4">
    <source>
        <dbReference type="EMBL" id="SIS53268.1"/>
    </source>
</evidence>
<accession>A0A1N7JVA1</accession>
<evidence type="ECO:0000313" key="6">
    <source>
        <dbReference type="Proteomes" id="UP000279541"/>
    </source>
</evidence>
<keyword evidence="1" id="KW-0732">Signal</keyword>
<dbReference type="InterPro" id="IPR026444">
    <property type="entry name" value="Secre_tail"/>
</dbReference>